<evidence type="ECO:0000256" key="6">
    <source>
        <dbReference type="ARBA" id="ARBA00022840"/>
    </source>
</evidence>
<evidence type="ECO:0000256" key="1">
    <source>
        <dbReference type="ARBA" id="ARBA00004202"/>
    </source>
</evidence>
<dbReference type="Proteomes" id="UP000029692">
    <property type="component" value="Unassembled WGS sequence"/>
</dbReference>
<evidence type="ECO:0000256" key="2">
    <source>
        <dbReference type="ARBA" id="ARBA00022448"/>
    </source>
</evidence>
<organism evidence="11 12">
    <name type="scientific">Spirochaeta lutea</name>
    <dbReference type="NCBI Taxonomy" id="1480694"/>
    <lineage>
        <taxon>Bacteria</taxon>
        <taxon>Pseudomonadati</taxon>
        <taxon>Spirochaetota</taxon>
        <taxon>Spirochaetia</taxon>
        <taxon>Spirochaetales</taxon>
        <taxon>Spirochaetaceae</taxon>
        <taxon>Spirochaeta</taxon>
    </lineage>
</organism>
<dbReference type="Pfam" id="PF00005">
    <property type="entry name" value="ABC_tran"/>
    <property type="match status" value="1"/>
</dbReference>
<keyword evidence="4" id="KW-0410">Iron transport</keyword>
<dbReference type="InterPro" id="IPR017871">
    <property type="entry name" value="ABC_transporter-like_CS"/>
</dbReference>
<keyword evidence="2" id="KW-0813">Transport</keyword>
<dbReference type="AlphaFoldDB" id="A0A098QTC6"/>
<dbReference type="PROSITE" id="PS50893">
    <property type="entry name" value="ABC_TRANSPORTER_2"/>
    <property type="match status" value="1"/>
</dbReference>
<evidence type="ECO:0000256" key="4">
    <source>
        <dbReference type="ARBA" id="ARBA00022496"/>
    </source>
</evidence>
<keyword evidence="8" id="KW-0406">Ion transport</keyword>
<keyword evidence="6 11" id="KW-0067">ATP-binding</keyword>
<dbReference type="InterPro" id="IPR003593">
    <property type="entry name" value="AAA+_ATPase"/>
</dbReference>
<comment type="subcellular location">
    <subcellularLocation>
        <location evidence="1">Cell membrane</location>
        <topology evidence="1">Peripheral membrane protein</topology>
    </subcellularLocation>
</comment>
<dbReference type="GO" id="GO:0016887">
    <property type="term" value="F:ATP hydrolysis activity"/>
    <property type="evidence" value="ECO:0007669"/>
    <property type="project" value="InterPro"/>
</dbReference>
<dbReference type="InterPro" id="IPR003439">
    <property type="entry name" value="ABC_transporter-like_ATP-bd"/>
</dbReference>
<evidence type="ECO:0000256" key="3">
    <source>
        <dbReference type="ARBA" id="ARBA00022475"/>
    </source>
</evidence>
<dbReference type="CDD" id="cd03214">
    <property type="entry name" value="ABC_Iron-Siderophores_B12_Hemin"/>
    <property type="match status" value="1"/>
</dbReference>
<proteinExistence type="predicted"/>
<dbReference type="EMBL" id="JNUP01000071">
    <property type="protein sequence ID" value="KGE70964.1"/>
    <property type="molecule type" value="Genomic_DNA"/>
</dbReference>
<evidence type="ECO:0000256" key="8">
    <source>
        <dbReference type="ARBA" id="ARBA00023065"/>
    </source>
</evidence>
<protein>
    <submittedName>
        <fullName evidence="11">Iron ABC transporter ATP-binding protein</fullName>
    </submittedName>
</protein>
<dbReference type="STRING" id="1480694.DC28_13580"/>
<keyword evidence="5" id="KW-0547">Nucleotide-binding</keyword>
<dbReference type="RefSeq" id="WP_037549613.1">
    <property type="nucleotide sequence ID" value="NZ_JNUP01000071.1"/>
</dbReference>
<evidence type="ECO:0000256" key="7">
    <source>
        <dbReference type="ARBA" id="ARBA00023004"/>
    </source>
</evidence>
<name>A0A098QTC6_9SPIO</name>
<dbReference type="InterPro" id="IPR027417">
    <property type="entry name" value="P-loop_NTPase"/>
</dbReference>
<evidence type="ECO:0000256" key="5">
    <source>
        <dbReference type="ARBA" id="ARBA00022741"/>
    </source>
</evidence>
<evidence type="ECO:0000256" key="9">
    <source>
        <dbReference type="ARBA" id="ARBA00023136"/>
    </source>
</evidence>
<dbReference type="FunFam" id="3.40.50.300:FF:000134">
    <property type="entry name" value="Iron-enterobactin ABC transporter ATP-binding protein"/>
    <property type="match status" value="1"/>
</dbReference>
<dbReference type="Gene3D" id="3.40.50.300">
    <property type="entry name" value="P-loop containing nucleotide triphosphate hydrolases"/>
    <property type="match status" value="1"/>
</dbReference>
<sequence length="251" mass="28116">MIEVQSIYKSYGALPVLEGISTRFSPGTISTILGSNGAGKSTLLNIMGRLLSLDRGSILLKGQDISQVSAKELARTMAILKQNTQVQARLTVRELVEFGRFPHSQGRITPRDSHAIDHALEFTALEDIQGRLIQELSGGQRQRAFIAMVIAQESPLILLDEPLNSLDLRHGVQILELLQRLRDEQGKTIIMVLHDLNLALHFSDHILALSQGTISFEGHPEDFARNDRLQPVFGLEFDFLPYKRRTLCLHY</sequence>
<evidence type="ECO:0000313" key="11">
    <source>
        <dbReference type="EMBL" id="KGE70964.1"/>
    </source>
</evidence>
<dbReference type="PROSITE" id="PS00211">
    <property type="entry name" value="ABC_TRANSPORTER_1"/>
    <property type="match status" value="1"/>
</dbReference>
<keyword evidence="9" id="KW-0472">Membrane</keyword>
<dbReference type="GO" id="GO:0005886">
    <property type="term" value="C:plasma membrane"/>
    <property type="evidence" value="ECO:0007669"/>
    <property type="project" value="UniProtKB-SubCell"/>
</dbReference>
<dbReference type="eggNOG" id="COG4604">
    <property type="taxonomic scope" value="Bacteria"/>
</dbReference>
<dbReference type="PANTHER" id="PTHR42771">
    <property type="entry name" value="IRON(3+)-HYDROXAMATE IMPORT ATP-BINDING PROTEIN FHUC"/>
    <property type="match status" value="1"/>
</dbReference>
<accession>A0A098QTC6</accession>
<comment type="caution">
    <text evidence="11">The sequence shown here is derived from an EMBL/GenBank/DDBJ whole genome shotgun (WGS) entry which is preliminary data.</text>
</comment>
<keyword evidence="3" id="KW-1003">Cell membrane</keyword>
<dbReference type="GO" id="GO:0006826">
    <property type="term" value="P:iron ion transport"/>
    <property type="evidence" value="ECO:0007669"/>
    <property type="project" value="UniProtKB-KW"/>
</dbReference>
<dbReference type="InterPro" id="IPR051535">
    <property type="entry name" value="Siderophore_ABC-ATPase"/>
</dbReference>
<dbReference type="PANTHER" id="PTHR42771:SF3">
    <property type="entry name" value="PETROBACTIN IMPORT ATP-BINDING PROTEIN YCLP"/>
    <property type="match status" value="1"/>
</dbReference>
<keyword evidence="12" id="KW-1185">Reference proteome</keyword>
<feature type="domain" description="ABC transporter" evidence="10">
    <location>
        <begin position="2"/>
        <end position="236"/>
    </location>
</feature>
<dbReference type="GO" id="GO:0005524">
    <property type="term" value="F:ATP binding"/>
    <property type="evidence" value="ECO:0007669"/>
    <property type="project" value="UniProtKB-KW"/>
</dbReference>
<keyword evidence="7" id="KW-0408">Iron</keyword>
<dbReference type="SMART" id="SM00382">
    <property type="entry name" value="AAA"/>
    <property type="match status" value="1"/>
</dbReference>
<reference evidence="11 12" key="1">
    <citation type="submission" date="2014-05" db="EMBL/GenBank/DDBJ databases">
        <title>De novo Genome Sequence of Spirocheata sp.</title>
        <authorList>
            <person name="Shivani Y."/>
            <person name="Subhash Y."/>
            <person name="Tushar L."/>
            <person name="Sasikala C."/>
            <person name="Ramana C.V."/>
        </authorList>
    </citation>
    <scope>NUCLEOTIDE SEQUENCE [LARGE SCALE GENOMIC DNA]</scope>
    <source>
        <strain evidence="11 12">JC230</strain>
    </source>
</reference>
<evidence type="ECO:0000259" key="10">
    <source>
        <dbReference type="PROSITE" id="PS50893"/>
    </source>
</evidence>
<gene>
    <name evidence="11" type="ORF">DC28_13580</name>
</gene>
<dbReference type="SUPFAM" id="SSF52540">
    <property type="entry name" value="P-loop containing nucleoside triphosphate hydrolases"/>
    <property type="match status" value="1"/>
</dbReference>
<evidence type="ECO:0000313" key="12">
    <source>
        <dbReference type="Proteomes" id="UP000029692"/>
    </source>
</evidence>